<keyword evidence="1" id="KW-1133">Transmembrane helix</keyword>
<dbReference type="Proteomes" id="UP000886822">
    <property type="component" value="Unassembled WGS sequence"/>
</dbReference>
<accession>A0A9D1QQJ7</accession>
<feature type="transmembrane region" description="Helical" evidence="1">
    <location>
        <begin position="6"/>
        <end position="27"/>
    </location>
</feature>
<dbReference type="EMBL" id="DXGJ01000023">
    <property type="protein sequence ID" value="HIW71552.1"/>
    <property type="molecule type" value="Genomic_DNA"/>
</dbReference>
<comment type="caution">
    <text evidence="2">The sequence shown here is derived from an EMBL/GenBank/DDBJ whole genome shotgun (WGS) entry which is preliminary data.</text>
</comment>
<reference evidence="2" key="2">
    <citation type="submission" date="2021-04" db="EMBL/GenBank/DDBJ databases">
        <authorList>
            <person name="Gilroy R."/>
        </authorList>
    </citation>
    <scope>NUCLEOTIDE SEQUENCE</scope>
    <source>
        <strain evidence="2">CHK173-259</strain>
    </source>
</reference>
<evidence type="ECO:0000313" key="2">
    <source>
        <dbReference type="EMBL" id="HIW71552.1"/>
    </source>
</evidence>
<feature type="transmembrane region" description="Helical" evidence="1">
    <location>
        <begin position="39"/>
        <end position="60"/>
    </location>
</feature>
<proteinExistence type="predicted"/>
<reference evidence="2" key="1">
    <citation type="journal article" date="2021" name="PeerJ">
        <title>Extensive microbial diversity within the chicken gut microbiome revealed by metagenomics and culture.</title>
        <authorList>
            <person name="Gilroy R."/>
            <person name="Ravi A."/>
            <person name="Getino M."/>
            <person name="Pursley I."/>
            <person name="Horton D.L."/>
            <person name="Alikhan N.F."/>
            <person name="Baker D."/>
            <person name="Gharbi K."/>
            <person name="Hall N."/>
            <person name="Watson M."/>
            <person name="Adriaenssens E.M."/>
            <person name="Foster-Nyarko E."/>
            <person name="Jarju S."/>
            <person name="Secka A."/>
            <person name="Antonio M."/>
            <person name="Oren A."/>
            <person name="Chaudhuri R.R."/>
            <person name="La Ragione R."/>
            <person name="Hildebrand F."/>
            <person name="Pallen M.J."/>
        </authorList>
    </citation>
    <scope>NUCLEOTIDE SEQUENCE</scope>
    <source>
        <strain evidence="2">CHK173-259</strain>
    </source>
</reference>
<gene>
    <name evidence="2" type="ORF">H9875_02900</name>
</gene>
<dbReference type="AlphaFoldDB" id="A0A9D1QQJ7"/>
<keyword evidence="1" id="KW-0812">Transmembrane</keyword>
<evidence type="ECO:0000256" key="1">
    <source>
        <dbReference type="SAM" id="Phobius"/>
    </source>
</evidence>
<organism evidence="2 3">
    <name type="scientific">Candidatus Levilactobacillus faecigallinarum</name>
    <dbReference type="NCBI Taxonomy" id="2838638"/>
    <lineage>
        <taxon>Bacteria</taxon>
        <taxon>Bacillati</taxon>
        <taxon>Bacillota</taxon>
        <taxon>Bacilli</taxon>
        <taxon>Lactobacillales</taxon>
        <taxon>Lactobacillaceae</taxon>
        <taxon>Levilactobacillus</taxon>
    </lineage>
</organism>
<evidence type="ECO:0000313" key="3">
    <source>
        <dbReference type="Proteomes" id="UP000886822"/>
    </source>
</evidence>
<name>A0A9D1QQJ7_9LACO</name>
<sequence length="61" mass="6564">MLLKNVVPGTLIAVIGVAFLIFVLAKLLPKTKADHDAHVLAWIYFAVSLGIIGMGSWIFVA</sequence>
<protein>
    <submittedName>
        <fullName evidence="2">Uncharacterized protein</fullName>
    </submittedName>
</protein>
<keyword evidence="1" id="KW-0472">Membrane</keyword>